<dbReference type="PANTHER" id="PTHR33931">
    <property type="entry name" value="HOLIN-LIKE PROTEIN CIDA-RELATED"/>
    <property type="match status" value="1"/>
</dbReference>
<feature type="transmembrane region" description="Helical" evidence="6">
    <location>
        <begin position="86"/>
        <end position="108"/>
    </location>
</feature>
<organism evidence="7 8">
    <name type="scientific">SAR92 clade bacterium H455</name>
    <dbReference type="NCBI Taxonomy" id="2974818"/>
    <lineage>
        <taxon>Bacteria</taxon>
        <taxon>Pseudomonadati</taxon>
        <taxon>Pseudomonadota</taxon>
        <taxon>Gammaproteobacteria</taxon>
        <taxon>Cellvibrionales</taxon>
        <taxon>Porticoccaceae</taxon>
        <taxon>SAR92 clade</taxon>
    </lineage>
</organism>
<protein>
    <submittedName>
        <fullName evidence="7">CidA/LrgA family protein</fullName>
    </submittedName>
</protein>
<keyword evidence="8" id="KW-1185">Reference proteome</keyword>
<dbReference type="InterPro" id="IPR005538">
    <property type="entry name" value="LrgA/CidA"/>
</dbReference>
<proteinExistence type="predicted"/>
<keyword evidence="4 6" id="KW-1133">Transmembrane helix</keyword>
<dbReference type="EMBL" id="CP103416">
    <property type="protein sequence ID" value="UVW35095.1"/>
    <property type="molecule type" value="Genomic_DNA"/>
</dbReference>
<accession>A0ABY5TMN5</accession>
<evidence type="ECO:0000313" key="7">
    <source>
        <dbReference type="EMBL" id="UVW35095.1"/>
    </source>
</evidence>
<keyword evidence="5 6" id="KW-0472">Membrane</keyword>
<keyword evidence="2" id="KW-1003">Cell membrane</keyword>
<evidence type="ECO:0000256" key="2">
    <source>
        <dbReference type="ARBA" id="ARBA00022475"/>
    </source>
</evidence>
<comment type="subcellular location">
    <subcellularLocation>
        <location evidence="1">Cell membrane</location>
        <topology evidence="1">Multi-pass membrane protein</topology>
    </subcellularLocation>
</comment>
<sequence length="119" mass="13372">MKKPSVGLLILVLFQWLGEWGVKVLELNIPGQLLGMILLLILLSVNKSLLPWLETTSSQLIRFIALLFVPITTGAFFLGPEVFEKLPQILAVLIISTLLAQWFMALIINKLRSSDERDT</sequence>
<feature type="transmembrane region" description="Helical" evidence="6">
    <location>
        <begin position="31"/>
        <end position="53"/>
    </location>
</feature>
<evidence type="ECO:0000256" key="1">
    <source>
        <dbReference type="ARBA" id="ARBA00004651"/>
    </source>
</evidence>
<evidence type="ECO:0000256" key="3">
    <source>
        <dbReference type="ARBA" id="ARBA00022692"/>
    </source>
</evidence>
<gene>
    <name evidence="7" type="ORF">NYF23_00470</name>
</gene>
<evidence type="ECO:0000256" key="5">
    <source>
        <dbReference type="ARBA" id="ARBA00023136"/>
    </source>
</evidence>
<dbReference type="PANTHER" id="PTHR33931:SF2">
    <property type="entry name" value="HOLIN-LIKE PROTEIN CIDA"/>
    <property type="match status" value="1"/>
</dbReference>
<keyword evidence="3 6" id="KW-0812">Transmembrane</keyword>
<dbReference type="Pfam" id="PF03788">
    <property type="entry name" value="LrgA"/>
    <property type="match status" value="1"/>
</dbReference>
<feature type="transmembrane region" description="Helical" evidence="6">
    <location>
        <begin position="60"/>
        <end position="80"/>
    </location>
</feature>
<evidence type="ECO:0000313" key="8">
    <source>
        <dbReference type="Proteomes" id="UP001059934"/>
    </source>
</evidence>
<dbReference type="Proteomes" id="UP001059934">
    <property type="component" value="Chromosome"/>
</dbReference>
<evidence type="ECO:0000256" key="6">
    <source>
        <dbReference type="SAM" id="Phobius"/>
    </source>
</evidence>
<evidence type="ECO:0000256" key="4">
    <source>
        <dbReference type="ARBA" id="ARBA00022989"/>
    </source>
</evidence>
<reference evidence="7" key="1">
    <citation type="submission" date="2022-08" db="EMBL/GenBank/DDBJ databases">
        <title>Catabolic pathway analysis in culturable SAR92 clade bacteria reveals their overlooked roles in DMSP degradation in coastal seas.</title>
        <authorList>
            <person name="He X."/>
            <person name="Zhang X."/>
            <person name="Zhang Y."/>
        </authorList>
    </citation>
    <scope>NUCLEOTIDE SEQUENCE</scope>
    <source>
        <strain evidence="7">H455</strain>
    </source>
</reference>
<name>A0ABY5TMN5_9GAMM</name>